<dbReference type="PaxDb" id="4577-GRMZM2G151674_P01"/>
<reference evidence="1" key="1">
    <citation type="submission" date="2015-12" db="EMBL/GenBank/DDBJ databases">
        <title>Update maize B73 reference genome by single molecule sequencing technologies.</title>
        <authorList>
            <consortium name="Maize Genome Sequencing Project"/>
            <person name="Ware D."/>
        </authorList>
    </citation>
    <scope>NUCLEOTIDE SEQUENCE [LARGE SCALE GENOMIC DNA]</scope>
    <source>
        <tissue evidence="1">Seedling</tissue>
    </source>
</reference>
<sequence>MEGPPPPPWPAAKMAWEPDLLSHYRARMIWKVPDILSPLPRAASGSASATWRSTADLGAHYEANNNVLASFASQLLANAPALPWDDRAGGRTPSDEMDDELYGVAGCDSHVVASLRCPSQSRAMAVWSSSKKSYDICTSAGGSVTVPAHDTYHLAGAGLSNEGGLHYPLAACSGANASAVATRELSLTLCSNSIASSNSTLNTTELRLEEAKSLAEKLCDGPLSSAANLWILRASMEINSLATASGSSPLNKENLSSLFDLFGTCRHRLLALPRPSLKLMQYCIELEVSLASLGNHGALTNARRLYDSVVDMYPQEREVWRSYYSLELKMGTSESVNAVYARARKVLGDSTVHAYPRA</sequence>
<dbReference type="PANTHER" id="PTHR23271">
    <property type="entry name" value="HEPATOCELLULAR CARCINOMA-ASSOCIATED ANTIGEN 66"/>
    <property type="match status" value="1"/>
</dbReference>
<dbReference type="EMBL" id="CM007649">
    <property type="protein sequence ID" value="ONM31531.1"/>
    <property type="molecule type" value="Genomic_DNA"/>
</dbReference>
<dbReference type="SUPFAM" id="SSF48452">
    <property type="entry name" value="TPR-like"/>
    <property type="match status" value="1"/>
</dbReference>
<dbReference type="STRING" id="4577.A0A1D6MRB0"/>
<dbReference type="InterPro" id="IPR011990">
    <property type="entry name" value="TPR-like_helical_dom_sf"/>
</dbReference>
<proteinExistence type="predicted"/>
<dbReference type="InterPro" id="IPR013949">
    <property type="entry name" value="Utp6"/>
</dbReference>
<accession>A0A1D6MRB0</accession>
<evidence type="ECO:0000313" key="1">
    <source>
        <dbReference type="EMBL" id="ONM31531.1"/>
    </source>
</evidence>
<gene>
    <name evidence="1" type="ORF">ZEAMMB73_Zm00001d040560</name>
</gene>
<dbReference type="Gene3D" id="1.25.40.10">
    <property type="entry name" value="Tetratricopeptide repeat domain"/>
    <property type="match status" value="1"/>
</dbReference>
<dbReference type="InParanoid" id="A0A1D6MRB0"/>
<organism evidence="1">
    <name type="scientific">Zea mays</name>
    <name type="common">Maize</name>
    <dbReference type="NCBI Taxonomy" id="4577"/>
    <lineage>
        <taxon>Eukaryota</taxon>
        <taxon>Viridiplantae</taxon>
        <taxon>Streptophyta</taxon>
        <taxon>Embryophyta</taxon>
        <taxon>Tracheophyta</taxon>
        <taxon>Spermatophyta</taxon>
        <taxon>Magnoliopsida</taxon>
        <taxon>Liliopsida</taxon>
        <taxon>Poales</taxon>
        <taxon>Poaceae</taxon>
        <taxon>PACMAD clade</taxon>
        <taxon>Panicoideae</taxon>
        <taxon>Andropogonodae</taxon>
        <taxon>Andropogoneae</taxon>
        <taxon>Tripsacinae</taxon>
        <taxon>Zea</taxon>
    </lineage>
</organism>
<dbReference type="GO" id="GO:0030515">
    <property type="term" value="F:snoRNA binding"/>
    <property type="evidence" value="ECO:0007669"/>
    <property type="project" value="InterPro"/>
</dbReference>
<dbReference type="ExpressionAtlas" id="A0A1D6MRB0">
    <property type="expression patterns" value="baseline"/>
</dbReference>
<dbReference type="PANTHER" id="PTHR23271:SF1">
    <property type="entry name" value="U3 SMALL NUCLEOLAR RNA-ASSOCIATED PROTEIN 6 HOMOLOG"/>
    <property type="match status" value="1"/>
</dbReference>
<dbReference type="eggNOG" id="KOG2396">
    <property type="taxonomic scope" value="Eukaryota"/>
</dbReference>
<dbReference type="AlphaFoldDB" id="A0A1D6MRB0"/>
<dbReference type="SMR" id="A0A1D6MRB0"/>
<name>A0A1D6MRB0_MAIZE</name>
<dbReference type="GO" id="GO:0000462">
    <property type="term" value="P:maturation of SSU-rRNA from tricistronic rRNA transcript (SSU-rRNA, 5.8S rRNA, LSU-rRNA)"/>
    <property type="evidence" value="ECO:0007669"/>
    <property type="project" value="InterPro"/>
</dbReference>
<protein>
    <submittedName>
        <fullName evidence="1">Uncharacterized protein</fullName>
    </submittedName>
</protein>